<evidence type="ECO:0000313" key="1">
    <source>
        <dbReference type="EMBL" id="SPC81509.1"/>
    </source>
</evidence>
<dbReference type="AlphaFoldDB" id="A0A2N9F3U2"/>
<sequence>MAKSSSNNDPYSRATQIIEALPTSQRITGILIPRENTQTSSSFTSTHRLDVANEMANEMGRMGHIYHFCYVVQASSQLVCLGALAHPLMAVGTSSDEDVLNGVSLSYNDFDQQMKGSSASPVTRKNAVSTCFGYVGSWLAPPPNGSSTTTCLLLDACTELKQSHESHGGPIFGSSKYGLTPTFPRSLLSFILPSSHGLLEKLGCTPGTLKKFIPFLPTLSSLVTHREGGHLKNLCLSRQRCMVLRIFTNSRAKVSLEGTLRGALVSNRETWWSSGPSMLVLKHTALRQWRGSLVSSSSFHSWWETYMAHFNNEVNLIEALQGCCPTFLLYQLAGTGIVHMASYVTPQPLQKQLSRRQKKVSSFKAPILRLPAPSEQGTRTSTKCKILEVEEVNPVVSLKGAKPFGKKLVKTVAKKSTTKKAKPVVEVRTSIEAATSSIEAAAPLTPTKTSSTPIPLEPSKDQLQATIDQLKELLQKPVGLMLLDANLVDQFQQVARFFTTHSSALGESGIRAEVHRPESEVTSRLNFNFGNPNAPKSVWSFQTVHAESQGLVRGVELISRAEQDIQTLQSEINDLEMLPLMSWAGLFAAFKEL</sequence>
<reference evidence="1" key="1">
    <citation type="submission" date="2018-02" db="EMBL/GenBank/DDBJ databases">
        <authorList>
            <person name="Cohen D.B."/>
            <person name="Kent A.D."/>
        </authorList>
    </citation>
    <scope>NUCLEOTIDE SEQUENCE</scope>
</reference>
<gene>
    <name evidence="1" type="ORF">FSB_LOCUS9391</name>
</gene>
<organism evidence="1">
    <name type="scientific">Fagus sylvatica</name>
    <name type="common">Beechnut</name>
    <dbReference type="NCBI Taxonomy" id="28930"/>
    <lineage>
        <taxon>Eukaryota</taxon>
        <taxon>Viridiplantae</taxon>
        <taxon>Streptophyta</taxon>
        <taxon>Embryophyta</taxon>
        <taxon>Tracheophyta</taxon>
        <taxon>Spermatophyta</taxon>
        <taxon>Magnoliopsida</taxon>
        <taxon>eudicotyledons</taxon>
        <taxon>Gunneridae</taxon>
        <taxon>Pentapetalae</taxon>
        <taxon>rosids</taxon>
        <taxon>fabids</taxon>
        <taxon>Fagales</taxon>
        <taxon>Fagaceae</taxon>
        <taxon>Fagus</taxon>
    </lineage>
</organism>
<protein>
    <submittedName>
        <fullName evidence="1">Uncharacterized protein</fullName>
    </submittedName>
</protein>
<proteinExistence type="predicted"/>
<name>A0A2N9F3U2_FAGSY</name>
<accession>A0A2N9F3U2</accession>
<dbReference type="EMBL" id="OIVN01000520">
    <property type="protein sequence ID" value="SPC81509.1"/>
    <property type="molecule type" value="Genomic_DNA"/>
</dbReference>